<dbReference type="EMBL" id="NBNE01001630">
    <property type="protein sequence ID" value="OWZ13245.1"/>
    <property type="molecule type" value="Genomic_DNA"/>
</dbReference>
<dbReference type="Proteomes" id="UP000198211">
    <property type="component" value="Unassembled WGS sequence"/>
</dbReference>
<comment type="caution">
    <text evidence="1">The sequence shown here is derived from an EMBL/GenBank/DDBJ whole genome shotgun (WGS) entry which is preliminary data.</text>
</comment>
<dbReference type="OrthoDB" id="1045822at2759"/>
<reference evidence="2" key="1">
    <citation type="submission" date="2017-03" db="EMBL/GenBank/DDBJ databases">
        <title>Phytopthora megakarya and P. palmivora, two closely related causual agents of cacao black pod achieved similar genome size and gene model numbers by different mechanisms.</title>
        <authorList>
            <person name="Ali S."/>
            <person name="Shao J."/>
            <person name="Larry D.J."/>
            <person name="Kronmiller B."/>
            <person name="Shen D."/>
            <person name="Strem M.D."/>
            <person name="Melnick R.L."/>
            <person name="Guiltinan M.J."/>
            <person name="Tyler B.M."/>
            <person name="Meinhardt L.W."/>
            <person name="Bailey B.A."/>
        </authorList>
    </citation>
    <scope>NUCLEOTIDE SEQUENCE [LARGE SCALE GENOMIC DNA]</scope>
    <source>
        <strain evidence="2">zdho120</strain>
    </source>
</reference>
<proteinExistence type="predicted"/>
<sequence length="70" mass="7679">MGKFSHNYSIQRNLGPRSYHNGITVGKWSNGFFNCCDDIIPNAFICPVISVAQIGVRLGLVGYPFVLACT</sequence>
<organism evidence="1 2">
    <name type="scientific">Phytophthora megakarya</name>
    <dbReference type="NCBI Taxonomy" id="4795"/>
    <lineage>
        <taxon>Eukaryota</taxon>
        <taxon>Sar</taxon>
        <taxon>Stramenopiles</taxon>
        <taxon>Oomycota</taxon>
        <taxon>Peronosporomycetes</taxon>
        <taxon>Peronosporales</taxon>
        <taxon>Peronosporaceae</taxon>
        <taxon>Phytophthora</taxon>
    </lineage>
</organism>
<name>A0A225W6N4_9STRA</name>
<accession>A0A225W6N4</accession>
<protein>
    <submittedName>
        <fullName evidence="1">Uncharacterized protein</fullName>
    </submittedName>
</protein>
<gene>
    <name evidence="1" type="ORF">PHMEG_00013460</name>
</gene>
<evidence type="ECO:0000313" key="1">
    <source>
        <dbReference type="EMBL" id="OWZ13245.1"/>
    </source>
</evidence>
<dbReference type="AlphaFoldDB" id="A0A225W6N4"/>
<keyword evidence="2" id="KW-1185">Reference proteome</keyword>
<evidence type="ECO:0000313" key="2">
    <source>
        <dbReference type="Proteomes" id="UP000198211"/>
    </source>
</evidence>